<evidence type="ECO:0000313" key="16">
    <source>
        <dbReference type="Proteomes" id="UP000192917"/>
    </source>
</evidence>
<dbReference type="InterPro" id="IPR031475">
    <property type="entry name" value="NBD_C"/>
</dbReference>
<dbReference type="Proteomes" id="UP000192917">
    <property type="component" value="Unassembled WGS sequence"/>
</dbReference>
<keyword evidence="2" id="KW-0808">Transferase</keyword>
<evidence type="ECO:0000256" key="2">
    <source>
        <dbReference type="ARBA" id="ARBA00022679"/>
    </source>
</evidence>
<evidence type="ECO:0000256" key="10">
    <source>
        <dbReference type="ARBA" id="ARBA00039095"/>
    </source>
</evidence>
<dbReference type="Gene3D" id="3.40.50.10840">
    <property type="entry name" value="Putative sugar-binding, N-terminal domain"/>
    <property type="match status" value="1"/>
</dbReference>
<keyword evidence="3" id="KW-0547">Nucleotide-binding</keyword>
<evidence type="ECO:0000256" key="3">
    <source>
        <dbReference type="ARBA" id="ARBA00022741"/>
    </source>
</evidence>
<dbReference type="EMBL" id="FWZX01000034">
    <property type="protein sequence ID" value="SMF75481.1"/>
    <property type="molecule type" value="Genomic_DNA"/>
</dbReference>
<evidence type="ECO:0000313" key="15">
    <source>
        <dbReference type="EMBL" id="SMF75481.1"/>
    </source>
</evidence>
<dbReference type="STRING" id="560819.SAMN05428998_13430"/>
<comment type="function">
    <text evidence="9">Catalyzes the ATP-dependent phosphorylation of 3-oxo-tetronate to 3-oxo-tetronate 4-phosphate.</text>
</comment>
<dbReference type="GO" id="GO:0005524">
    <property type="term" value="F:ATP binding"/>
    <property type="evidence" value="ECO:0007669"/>
    <property type="project" value="UniProtKB-KW"/>
</dbReference>
<keyword evidence="4" id="KW-0418">Kinase</keyword>
<keyword evidence="16" id="KW-1185">Reference proteome</keyword>
<dbReference type="InterPro" id="IPR010737">
    <property type="entry name" value="4-carb_acid_sugar_kinase_N"/>
</dbReference>
<evidence type="ECO:0000259" key="13">
    <source>
        <dbReference type="Pfam" id="PF07005"/>
    </source>
</evidence>
<evidence type="ECO:0000256" key="4">
    <source>
        <dbReference type="ARBA" id="ARBA00022777"/>
    </source>
</evidence>
<keyword evidence="6" id="KW-0119">Carbohydrate metabolism</keyword>
<dbReference type="Gene3D" id="3.40.980.20">
    <property type="entry name" value="Four-carbon acid sugar kinase, nucleotide binding domain"/>
    <property type="match status" value="1"/>
</dbReference>
<dbReference type="InterPro" id="IPR037051">
    <property type="entry name" value="4-carb_acid_sugar_kinase_N_sf"/>
</dbReference>
<evidence type="ECO:0000256" key="8">
    <source>
        <dbReference type="ARBA" id="ARBA00036346"/>
    </source>
</evidence>
<feature type="domain" description="Four-carbon acid sugar kinase N-terminal" evidence="13">
    <location>
        <begin position="3"/>
        <end position="227"/>
    </location>
</feature>
<keyword evidence="5" id="KW-0067">ATP-binding</keyword>
<organism evidence="15 16">
    <name type="scientific">Tistlia consotensis USBA 355</name>
    <dbReference type="NCBI Taxonomy" id="560819"/>
    <lineage>
        <taxon>Bacteria</taxon>
        <taxon>Pseudomonadati</taxon>
        <taxon>Pseudomonadota</taxon>
        <taxon>Alphaproteobacteria</taxon>
        <taxon>Rhodospirillales</taxon>
        <taxon>Rhodovibrionaceae</taxon>
        <taxon>Tistlia</taxon>
    </lineage>
</organism>
<dbReference type="Pfam" id="PF07005">
    <property type="entry name" value="SBD_N"/>
    <property type="match status" value="1"/>
</dbReference>
<dbReference type="AlphaFoldDB" id="A0A1Y6CTA3"/>
<comment type="catalytic activity">
    <reaction evidence="7">
        <text>3-dehydro-L-erythronate + ATP = 3-dehydro-4-O-phospho-L-erythronate + ADP + H(+)</text>
        <dbReference type="Rhea" id="RHEA:52552"/>
        <dbReference type="ChEBI" id="CHEBI:15378"/>
        <dbReference type="ChEBI" id="CHEBI:30616"/>
        <dbReference type="ChEBI" id="CHEBI:136592"/>
        <dbReference type="ChEBI" id="CHEBI:136670"/>
        <dbReference type="ChEBI" id="CHEBI:456216"/>
        <dbReference type="EC" id="2.7.1.217"/>
    </reaction>
</comment>
<evidence type="ECO:0000256" key="1">
    <source>
        <dbReference type="ARBA" id="ARBA00005715"/>
    </source>
</evidence>
<gene>
    <name evidence="15" type="ORF">SAMN05428998_13430</name>
</gene>
<evidence type="ECO:0000256" key="12">
    <source>
        <dbReference type="ARBA" id="ARBA00041377"/>
    </source>
</evidence>
<evidence type="ECO:0000256" key="9">
    <source>
        <dbReference type="ARBA" id="ARBA00037335"/>
    </source>
</evidence>
<reference evidence="15 16" key="1">
    <citation type="submission" date="2017-04" db="EMBL/GenBank/DDBJ databases">
        <authorList>
            <person name="Afonso C.L."/>
            <person name="Miller P.J."/>
            <person name="Scott M.A."/>
            <person name="Spackman E."/>
            <person name="Goraichik I."/>
            <person name="Dimitrov K.M."/>
            <person name="Suarez D.L."/>
            <person name="Swayne D.E."/>
        </authorList>
    </citation>
    <scope>NUCLEOTIDE SEQUENCE [LARGE SCALE GENOMIC DNA]</scope>
    <source>
        <strain evidence="15 16">USBA 355</strain>
    </source>
</reference>
<dbReference type="EC" id="2.7.1.217" evidence="10"/>
<dbReference type="Pfam" id="PF17042">
    <property type="entry name" value="NBD_C"/>
    <property type="match status" value="1"/>
</dbReference>
<accession>A0A1Y6CTA3</accession>
<name>A0A1Y6CTA3_9PROT</name>
<comment type="catalytic activity">
    <reaction evidence="8">
        <text>3-dehydro-D-erythronate + ATP = 3-dehydro-4-O-phospho-D-erythronate + ADP + H(+)</text>
        <dbReference type="Rhea" id="RHEA:52556"/>
        <dbReference type="ChEBI" id="CHEBI:15378"/>
        <dbReference type="ChEBI" id="CHEBI:30616"/>
        <dbReference type="ChEBI" id="CHEBI:57958"/>
        <dbReference type="ChEBI" id="CHEBI:136593"/>
        <dbReference type="ChEBI" id="CHEBI:456216"/>
        <dbReference type="EC" id="2.7.1.217"/>
    </reaction>
</comment>
<dbReference type="SUPFAM" id="SSF142764">
    <property type="entry name" value="YgbK-like"/>
    <property type="match status" value="1"/>
</dbReference>
<evidence type="ECO:0000256" key="7">
    <source>
        <dbReference type="ARBA" id="ARBA00035898"/>
    </source>
</evidence>
<comment type="similarity">
    <text evidence="1">Belongs to the four-carbon acid sugar kinase family.</text>
</comment>
<evidence type="ECO:0000259" key="14">
    <source>
        <dbReference type="Pfam" id="PF17042"/>
    </source>
</evidence>
<dbReference type="InterPro" id="IPR042213">
    <property type="entry name" value="NBD_C_sf"/>
</dbReference>
<evidence type="ECO:0000256" key="11">
    <source>
        <dbReference type="ARBA" id="ARBA00039461"/>
    </source>
</evidence>
<sequence>MLLGCIGDDFTGSSDLGSTLVKEGFRTVQYCGVPERDAEPDVEAGIVALKSRTCPANEAIADSLAALDWLRRQGCRQFFFKYCSTFDSRPDGNIGPVAEALMKELGADRALFCPAFPANGRRIFQGHLFVGDRLLSESGMERHPLTPMTDPDIRRWLALQTTLGVGHVPLQTIRQGPAAVAAALDGEVAAGRPFVVLDAVADEDLRIIGKAAAGVTLVTGGSGVALGLPANFRDQGAAGEHEGTAGWHAVEGPAVVLSGSCSTATRGQVAVYAERHPSLAVDPEQVLCGKETADSVAEWVAEHLDDAPLVYSTADPEAVGAAQSAYGRDRVAAAIERFFAGLAATLDARGVRRFVVAGGETSGAVTAALGAGSLRIGPEIAPGVPALLDDAGRGLALKSGNFGAPDFFERALGVLASGA</sequence>
<dbReference type="RefSeq" id="WP_085125873.1">
    <property type="nucleotide sequence ID" value="NZ_FWZX01000034.1"/>
</dbReference>
<feature type="domain" description="Four-carbon acid sugar kinase nucleotide binding" evidence="14">
    <location>
        <begin position="255"/>
        <end position="408"/>
    </location>
</feature>
<proteinExistence type="inferred from homology"/>
<dbReference type="GO" id="GO:0016301">
    <property type="term" value="F:kinase activity"/>
    <property type="evidence" value="ECO:0007669"/>
    <property type="project" value="UniProtKB-KW"/>
</dbReference>
<protein>
    <recommendedName>
        <fullName evidence="11">3-oxo-tetronate kinase</fullName>
        <ecNumber evidence="10">2.7.1.217</ecNumber>
    </recommendedName>
    <alternativeName>
        <fullName evidence="12">3-dehydrotetronate 4-kinase</fullName>
    </alternativeName>
</protein>
<evidence type="ECO:0000256" key="6">
    <source>
        <dbReference type="ARBA" id="ARBA00023277"/>
    </source>
</evidence>
<evidence type="ECO:0000256" key="5">
    <source>
        <dbReference type="ARBA" id="ARBA00022840"/>
    </source>
</evidence>
<dbReference type="InterPro" id="IPR050007">
    <property type="entry name" value="OtnK"/>
</dbReference>
<dbReference type="NCBIfam" id="NF043035">
    <property type="entry name" value="OxoTetrKin"/>
    <property type="match status" value="1"/>
</dbReference>